<dbReference type="Proteomes" id="UP000199515">
    <property type="component" value="Unassembled WGS sequence"/>
</dbReference>
<sequence length="170" mass="18818">MRPLLLLDIDGPLNPFAAPPGARPAGFTEHRFRLSGWSRRTPLRMWLNPDHGPDLLALAERTGLEMAWATTWEHRANTMIGPAIGLPSLPVITFAGASSSWKYPAVARYAYERPLVWLDDDFDLYPAPRDAFLAKRAPLPTELIPVNPREGMSAAHLAAVETWARTLPGS</sequence>
<dbReference type="AlphaFoldDB" id="A0A1H3EG54"/>
<name>A0A1H3EG54_9PSEU</name>
<gene>
    <name evidence="1" type="ORF">SAMN05421504_103787</name>
</gene>
<evidence type="ECO:0008006" key="3">
    <source>
        <dbReference type="Google" id="ProtNLM"/>
    </source>
</evidence>
<dbReference type="STRING" id="589385.SAMN05421504_103787"/>
<protein>
    <recommendedName>
        <fullName evidence="3">Secreted protein</fullName>
    </recommendedName>
</protein>
<reference evidence="1 2" key="1">
    <citation type="submission" date="2016-10" db="EMBL/GenBank/DDBJ databases">
        <authorList>
            <person name="de Groot N.N."/>
        </authorList>
    </citation>
    <scope>NUCLEOTIDE SEQUENCE [LARGE SCALE GENOMIC DNA]</scope>
    <source>
        <strain evidence="1 2">CPCC 202699</strain>
    </source>
</reference>
<dbReference type="OrthoDB" id="5124141at2"/>
<dbReference type="Pfam" id="PF18143">
    <property type="entry name" value="HAD_SAK_2"/>
    <property type="match status" value="1"/>
</dbReference>
<dbReference type="EMBL" id="FNON01000003">
    <property type="protein sequence ID" value="SDX77198.1"/>
    <property type="molecule type" value="Genomic_DNA"/>
</dbReference>
<proteinExistence type="predicted"/>
<organism evidence="1 2">
    <name type="scientific">Amycolatopsis xylanica</name>
    <dbReference type="NCBI Taxonomy" id="589385"/>
    <lineage>
        <taxon>Bacteria</taxon>
        <taxon>Bacillati</taxon>
        <taxon>Actinomycetota</taxon>
        <taxon>Actinomycetes</taxon>
        <taxon>Pseudonocardiales</taxon>
        <taxon>Pseudonocardiaceae</taxon>
        <taxon>Amycolatopsis</taxon>
    </lineage>
</organism>
<keyword evidence="2" id="KW-1185">Reference proteome</keyword>
<evidence type="ECO:0000313" key="2">
    <source>
        <dbReference type="Proteomes" id="UP000199515"/>
    </source>
</evidence>
<accession>A0A1H3EG54</accession>
<evidence type="ECO:0000313" key="1">
    <source>
        <dbReference type="EMBL" id="SDX77198.1"/>
    </source>
</evidence>
<dbReference type="RefSeq" id="WP_091289887.1">
    <property type="nucleotide sequence ID" value="NZ_FNON01000003.1"/>
</dbReference>